<dbReference type="SUPFAM" id="SSF52540">
    <property type="entry name" value="P-loop containing nucleoside triphosphate hydrolases"/>
    <property type="match status" value="1"/>
</dbReference>
<dbReference type="GO" id="GO:0043531">
    <property type="term" value="F:ADP binding"/>
    <property type="evidence" value="ECO:0007669"/>
    <property type="project" value="InterPro"/>
</dbReference>
<keyword evidence="3" id="KW-1185">Reference proteome</keyword>
<proteinExistence type="predicted"/>
<name>A0A2G3ANZ3_CAPAN</name>
<evidence type="ECO:0000313" key="2">
    <source>
        <dbReference type="EMBL" id="PHT95930.1"/>
    </source>
</evidence>
<dbReference type="EMBL" id="AYRZ02000001">
    <property type="protein sequence ID" value="PHT95930.1"/>
    <property type="molecule type" value="Genomic_DNA"/>
</dbReference>
<keyword evidence="1" id="KW-0433">Leucine-rich repeat</keyword>
<dbReference type="InterPro" id="IPR042197">
    <property type="entry name" value="Apaf_helical"/>
</dbReference>
<evidence type="ECO:0000313" key="3">
    <source>
        <dbReference type="Proteomes" id="UP000222542"/>
    </source>
</evidence>
<gene>
    <name evidence="2" type="ORF">T459_03812</name>
</gene>
<dbReference type="InterPro" id="IPR027417">
    <property type="entry name" value="P-loop_NTPase"/>
</dbReference>
<evidence type="ECO:0000256" key="1">
    <source>
        <dbReference type="ARBA" id="ARBA00022614"/>
    </source>
</evidence>
<protein>
    <submittedName>
        <fullName evidence="2">Uncharacterized protein</fullName>
    </submittedName>
</protein>
<comment type="caution">
    <text evidence="2">The sequence shown here is derived from an EMBL/GenBank/DDBJ whole genome shotgun (WGS) entry which is preliminary data.</text>
</comment>
<dbReference type="Gene3D" id="1.10.8.430">
    <property type="entry name" value="Helical domain of apoptotic protease-activating factors"/>
    <property type="match status" value="1"/>
</dbReference>
<dbReference type="Proteomes" id="UP000222542">
    <property type="component" value="Unassembled WGS sequence"/>
</dbReference>
<sequence length="117" mass="13324">MKIDTKMNIFPLKEDESWHLFVKNAGDVANMEYIQPLVKDIAREYGGLPLSITVIGTSMRGKTRVELCEDVMSINDDVEDKLADMVDNNISQPRRSKRITIPFKKFTDFVVGSSNKK</sequence>
<dbReference type="AlphaFoldDB" id="A0A2G3ANZ3"/>
<accession>A0A2G3ANZ3</accession>
<reference evidence="2 3" key="2">
    <citation type="journal article" date="2017" name="Genome Biol.">
        <title>New reference genome sequences of hot pepper reveal the massive evolution of plant disease-resistance genes by retroduplication.</title>
        <authorList>
            <person name="Kim S."/>
            <person name="Park J."/>
            <person name="Yeom S.I."/>
            <person name="Kim Y.M."/>
            <person name="Seo E."/>
            <person name="Kim K.T."/>
            <person name="Kim M.S."/>
            <person name="Lee J.M."/>
            <person name="Cheong K."/>
            <person name="Shin H.S."/>
            <person name="Kim S.B."/>
            <person name="Han K."/>
            <person name="Lee J."/>
            <person name="Park M."/>
            <person name="Lee H.A."/>
            <person name="Lee H.Y."/>
            <person name="Lee Y."/>
            <person name="Oh S."/>
            <person name="Lee J.H."/>
            <person name="Choi E."/>
            <person name="Choi E."/>
            <person name="Lee S.E."/>
            <person name="Jeon J."/>
            <person name="Kim H."/>
            <person name="Choi G."/>
            <person name="Song H."/>
            <person name="Lee J."/>
            <person name="Lee S.C."/>
            <person name="Kwon J.K."/>
            <person name="Lee H.Y."/>
            <person name="Koo N."/>
            <person name="Hong Y."/>
            <person name="Kim R.W."/>
            <person name="Kang W.H."/>
            <person name="Huh J.H."/>
            <person name="Kang B.C."/>
            <person name="Yang T.J."/>
            <person name="Lee Y.H."/>
            <person name="Bennetzen J.L."/>
            <person name="Choi D."/>
        </authorList>
    </citation>
    <scope>NUCLEOTIDE SEQUENCE [LARGE SCALE GENOMIC DNA]</scope>
    <source>
        <strain evidence="3">cv. CM334</strain>
    </source>
</reference>
<organism evidence="2 3">
    <name type="scientific">Capsicum annuum</name>
    <name type="common">Capsicum pepper</name>
    <dbReference type="NCBI Taxonomy" id="4072"/>
    <lineage>
        <taxon>Eukaryota</taxon>
        <taxon>Viridiplantae</taxon>
        <taxon>Streptophyta</taxon>
        <taxon>Embryophyta</taxon>
        <taxon>Tracheophyta</taxon>
        <taxon>Spermatophyta</taxon>
        <taxon>Magnoliopsida</taxon>
        <taxon>eudicotyledons</taxon>
        <taxon>Gunneridae</taxon>
        <taxon>Pentapetalae</taxon>
        <taxon>asterids</taxon>
        <taxon>lamiids</taxon>
        <taxon>Solanales</taxon>
        <taxon>Solanaceae</taxon>
        <taxon>Solanoideae</taxon>
        <taxon>Capsiceae</taxon>
        <taxon>Capsicum</taxon>
    </lineage>
</organism>
<reference evidence="2 3" key="1">
    <citation type="journal article" date="2014" name="Nat. Genet.">
        <title>Genome sequence of the hot pepper provides insights into the evolution of pungency in Capsicum species.</title>
        <authorList>
            <person name="Kim S."/>
            <person name="Park M."/>
            <person name="Yeom S.I."/>
            <person name="Kim Y.M."/>
            <person name="Lee J.M."/>
            <person name="Lee H.A."/>
            <person name="Seo E."/>
            <person name="Choi J."/>
            <person name="Cheong K."/>
            <person name="Kim K.T."/>
            <person name="Jung K."/>
            <person name="Lee G.W."/>
            <person name="Oh S.K."/>
            <person name="Bae C."/>
            <person name="Kim S.B."/>
            <person name="Lee H.Y."/>
            <person name="Kim S.Y."/>
            <person name="Kim M.S."/>
            <person name="Kang B.C."/>
            <person name="Jo Y.D."/>
            <person name="Yang H.B."/>
            <person name="Jeong H.J."/>
            <person name="Kang W.H."/>
            <person name="Kwon J.K."/>
            <person name="Shin C."/>
            <person name="Lim J.Y."/>
            <person name="Park J.H."/>
            <person name="Huh J.H."/>
            <person name="Kim J.S."/>
            <person name="Kim B.D."/>
            <person name="Cohen O."/>
            <person name="Paran I."/>
            <person name="Suh M.C."/>
            <person name="Lee S.B."/>
            <person name="Kim Y.K."/>
            <person name="Shin Y."/>
            <person name="Noh S.J."/>
            <person name="Park J."/>
            <person name="Seo Y.S."/>
            <person name="Kwon S.Y."/>
            <person name="Kim H.A."/>
            <person name="Park J.M."/>
            <person name="Kim H.J."/>
            <person name="Choi S.B."/>
            <person name="Bosland P.W."/>
            <person name="Reeves G."/>
            <person name="Jo S.H."/>
            <person name="Lee B.W."/>
            <person name="Cho H.T."/>
            <person name="Choi H.S."/>
            <person name="Lee M.S."/>
            <person name="Yu Y."/>
            <person name="Do Choi Y."/>
            <person name="Park B.S."/>
            <person name="van Deynze A."/>
            <person name="Ashrafi H."/>
            <person name="Hill T."/>
            <person name="Kim W.T."/>
            <person name="Pai H.S."/>
            <person name="Ahn H.K."/>
            <person name="Yeam I."/>
            <person name="Giovannoni J.J."/>
            <person name="Rose J.K."/>
            <person name="Sorensen I."/>
            <person name="Lee S.J."/>
            <person name="Kim R.W."/>
            <person name="Choi I.Y."/>
            <person name="Choi B.S."/>
            <person name="Lim J.S."/>
            <person name="Lee Y.H."/>
            <person name="Choi D."/>
        </authorList>
    </citation>
    <scope>NUCLEOTIDE SEQUENCE [LARGE SCALE GENOMIC DNA]</scope>
    <source>
        <strain evidence="3">cv. CM334</strain>
    </source>
</reference>
<dbReference type="Gramene" id="PHT95930">
    <property type="protein sequence ID" value="PHT95930"/>
    <property type="gene ID" value="T459_03812"/>
</dbReference>